<keyword evidence="5 10" id="KW-0418">Kinase</keyword>
<feature type="domain" description="Protein kinase" evidence="9">
    <location>
        <begin position="1"/>
        <end position="98"/>
    </location>
</feature>
<dbReference type="EMBL" id="LR882967">
    <property type="protein sequence ID" value="CAD5979888.1"/>
    <property type="molecule type" value="Genomic_DNA"/>
</dbReference>
<organism evidence="10 11">
    <name type="scientific">Planktothrix pseudagardhii</name>
    <dbReference type="NCBI Taxonomy" id="132604"/>
    <lineage>
        <taxon>Bacteria</taxon>
        <taxon>Bacillati</taxon>
        <taxon>Cyanobacteriota</taxon>
        <taxon>Cyanophyceae</taxon>
        <taxon>Oscillatoriophycideae</taxon>
        <taxon>Oscillatoriales</taxon>
        <taxon>Microcoleaceae</taxon>
        <taxon>Planktothrix</taxon>
    </lineage>
</organism>
<comment type="catalytic activity">
    <reaction evidence="8">
        <text>L-seryl-[protein] + ATP = O-phospho-L-seryl-[protein] + ADP + H(+)</text>
        <dbReference type="Rhea" id="RHEA:17989"/>
        <dbReference type="Rhea" id="RHEA-COMP:9863"/>
        <dbReference type="Rhea" id="RHEA-COMP:11604"/>
        <dbReference type="ChEBI" id="CHEBI:15378"/>
        <dbReference type="ChEBI" id="CHEBI:29999"/>
        <dbReference type="ChEBI" id="CHEBI:30616"/>
        <dbReference type="ChEBI" id="CHEBI:83421"/>
        <dbReference type="ChEBI" id="CHEBI:456216"/>
        <dbReference type="EC" id="2.7.11.1"/>
    </reaction>
</comment>
<keyword evidence="11" id="KW-1185">Reference proteome</keyword>
<accession>A0A9W4GA61</accession>
<dbReference type="InterPro" id="IPR011009">
    <property type="entry name" value="Kinase-like_dom_sf"/>
</dbReference>
<name>A0A9W4GA61_9CYAN</name>
<evidence type="ECO:0000256" key="8">
    <source>
        <dbReference type="ARBA" id="ARBA00048679"/>
    </source>
</evidence>
<dbReference type="SUPFAM" id="SSF56112">
    <property type="entry name" value="Protein kinase-like (PK-like)"/>
    <property type="match status" value="1"/>
</dbReference>
<sequence>MLYLVQEYIEGQNLNQELSETGAFSEDKIIKLLENVLPILTFIHQQQVIHRDIKPENIIRRKSDHKFVLVDFGAAKAATRTALAVTGTVIGSAGYVAF</sequence>
<evidence type="ECO:0000256" key="4">
    <source>
        <dbReference type="ARBA" id="ARBA00022741"/>
    </source>
</evidence>
<protein>
    <recommendedName>
        <fullName evidence="1">non-specific serine/threonine protein kinase</fullName>
        <ecNumber evidence="1">2.7.11.1</ecNumber>
    </recommendedName>
</protein>
<keyword evidence="3 10" id="KW-0808">Transferase</keyword>
<dbReference type="Proteomes" id="UP001153719">
    <property type="component" value="Chromosome"/>
</dbReference>
<evidence type="ECO:0000313" key="11">
    <source>
        <dbReference type="Proteomes" id="UP001153719"/>
    </source>
</evidence>
<dbReference type="PROSITE" id="PS50011">
    <property type="entry name" value="PROTEIN_KINASE_DOM"/>
    <property type="match status" value="1"/>
</dbReference>
<dbReference type="AlphaFoldDB" id="A0A9W4GA61"/>
<reference evidence="10" key="1">
    <citation type="submission" date="2020-09" db="EMBL/GenBank/DDBJ databases">
        <authorList>
            <person name="Blom J."/>
        </authorList>
    </citation>
    <scope>NUCLEOTIDE SEQUENCE</scope>
    <source>
        <strain evidence="10">No.713</strain>
    </source>
</reference>
<dbReference type="KEGG" id="ppsu:NO713_04588"/>
<evidence type="ECO:0000259" key="9">
    <source>
        <dbReference type="PROSITE" id="PS50011"/>
    </source>
</evidence>
<evidence type="ECO:0000256" key="5">
    <source>
        <dbReference type="ARBA" id="ARBA00022777"/>
    </source>
</evidence>
<dbReference type="Pfam" id="PF00069">
    <property type="entry name" value="Pkinase"/>
    <property type="match status" value="1"/>
</dbReference>
<keyword evidence="2" id="KW-0723">Serine/threonine-protein kinase</keyword>
<dbReference type="PANTHER" id="PTHR24363:SF0">
    <property type="entry name" value="SERINE_THREONINE KINASE LIKE DOMAIN CONTAINING 1"/>
    <property type="match status" value="1"/>
</dbReference>
<dbReference type="Gene3D" id="1.10.510.10">
    <property type="entry name" value="Transferase(Phosphotransferase) domain 1"/>
    <property type="match status" value="1"/>
</dbReference>
<keyword evidence="4" id="KW-0547">Nucleotide-binding</keyword>
<dbReference type="InterPro" id="IPR000719">
    <property type="entry name" value="Prot_kinase_dom"/>
</dbReference>
<evidence type="ECO:0000256" key="2">
    <source>
        <dbReference type="ARBA" id="ARBA00022527"/>
    </source>
</evidence>
<evidence type="ECO:0000256" key="1">
    <source>
        <dbReference type="ARBA" id="ARBA00012513"/>
    </source>
</evidence>
<dbReference type="GO" id="GO:0004674">
    <property type="term" value="F:protein serine/threonine kinase activity"/>
    <property type="evidence" value="ECO:0007669"/>
    <property type="project" value="UniProtKB-KW"/>
</dbReference>
<evidence type="ECO:0000313" key="10">
    <source>
        <dbReference type="EMBL" id="CAD5979888.1"/>
    </source>
</evidence>
<evidence type="ECO:0000256" key="6">
    <source>
        <dbReference type="ARBA" id="ARBA00022840"/>
    </source>
</evidence>
<gene>
    <name evidence="10" type="primary">spkB</name>
    <name evidence="10" type="ORF">NO713_04588</name>
</gene>
<dbReference type="GO" id="GO:0005524">
    <property type="term" value="F:ATP binding"/>
    <property type="evidence" value="ECO:0007669"/>
    <property type="project" value="UniProtKB-KW"/>
</dbReference>
<evidence type="ECO:0000256" key="7">
    <source>
        <dbReference type="ARBA" id="ARBA00047899"/>
    </source>
</evidence>
<comment type="catalytic activity">
    <reaction evidence="7">
        <text>L-threonyl-[protein] + ATP = O-phospho-L-threonyl-[protein] + ADP + H(+)</text>
        <dbReference type="Rhea" id="RHEA:46608"/>
        <dbReference type="Rhea" id="RHEA-COMP:11060"/>
        <dbReference type="Rhea" id="RHEA-COMP:11605"/>
        <dbReference type="ChEBI" id="CHEBI:15378"/>
        <dbReference type="ChEBI" id="CHEBI:30013"/>
        <dbReference type="ChEBI" id="CHEBI:30616"/>
        <dbReference type="ChEBI" id="CHEBI:61977"/>
        <dbReference type="ChEBI" id="CHEBI:456216"/>
        <dbReference type="EC" id="2.7.11.1"/>
    </reaction>
</comment>
<dbReference type="PANTHER" id="PTHR24363">
    <property type="entry name" value="SERINE/THREONINE PROTEIN KINASE"/>
    <property type="match status" value="1"/>
</dbReference>
<evidence type="ECO:0000256" key="3">
    <source>
        <dbReference type="ARBA" id="ARBA00022679"/>
    </source>
</evidence>
<dbReference type="EC" id="2.7.11.1" evidence="1"/>
<keyword evidence="6" id="KW-0067">ATP-binding</keyword>
<proteinExistence type="predicted"/>